<keyword evidence="4" id="KW-1185">Reference proteome</keyword>
<accession>A0A445DZB1</accession>
<dbReference type="Proteomes" id="UP000289738">
    <property type="component" value="Chromosome A03"/>
</dbReference>
<evidence type="ECO:0000256" key="1">
    <source>
        <dbReference type="SAM" id="MobiDB-lite"/>
    </source>
</evidence>
<protein>
    <recommendedName>
        <fullName evidence="5">BED-type domain-containing protein</fullName>
    </recommendedName>
</protein>
<feature type="transmembrane region" description="Helical" evidence="2">
    <location>
        <begin position="85"/>
        <end position="106"/>
    </location>
</feature>
<keyword evidence="2" id="KW-0472">Membrane</keyword>
<comment type="caution">
    <text evidence="3">The sequence shown here is derived from an EMBL/GenBank/DDBJ whole genome shotgun (WGS) entry which is preliminary data.</text>
</comment>
<proteinExistence type="predicted"/>
<dbReference type="EMBL" id="SDMP01000003">
    <property type="protein sequence ID" value="RYR68469.1"/>
    <property type="molecule type" value="Genomic_DNA"/>
</dbReference>
<name>A0A445DZB1_ARAHY</name>
<dbReference type="PANTHER" id="PTHR46951">
    <property type="entry name" value="BED-TYPE DOMAIN-CONTAINING PROTEIN"/>
    <property type="match status" value="1"/>
</dbReference>
<sequence>MLEPRKLCLQLCCPRGDRTCGKGEDGRVTKREIRRIGGWRGDGFEENGRKKGMGREDSEETPGLVVAGLCEHQFTRLSGSASSSLVLWLSLSIFGIWIAVAFLLPFTDSLGMASTQANTGENLTNIHASQSGSTARIACKRKVAKNALGSRTDVGWKHGISVGEDGKKIQCKYCHQNFLGGVYRLKHNLAGTQKDVGATTVSDEVKKQMWDVQVVIELLVPLRILWQFLTLDDDEFEELLQGPLPLAPDNDEDGNAECPQQDAPTSPSIIQLRFWPDGMQSFALNLNTCTQEIIEVIKSMYDRPWPTYRQIPAEAKER</sequence>
<keyword evidence="2" id="KW-0812">Transmembrane</keyword>
<reference evidence="3 4" key="1">
    <citation type="submission" date="2019-01" db="EMBL/GenBank/DDBJ databases">
        <title>Sequencing of cultivated peanut Arachis hypogaea provides insights into genome evolution and oil improvement.</title>
        <authorList>
            <person name="Chen X."/>
        </authorList>
    </citation>
    <scope>NUCLEOTIDE SEQUENCE [LARGE SCALE GENOMIC DNA]</scope>
    <source>
        <strain evidence="4">cv. Fuhuasheng</strain>
        <tissue evidence="3">Leaves</tissue>
    </source>
</reference>
<organism evidence="3 4">
    <name type="scientific">Arachis hypogaea</name>
    <name type="common">Peanut</name>
    <dbReference type="NCBI Taxonomy" id="3818"/>
    <lineage>
        <taxon>Eukaryota</taxon>
        <taxon>Viridiplantae</taxon>
        <taxon>Streptophyta</taxon>
        <taxon>Embryophyta</taxon>
        <taxon>Tracheophyta</taxon>
        <taxon>Spermatophyta</taxon>
        <taxon>Magnoliopsida</taxon>
        <taxon>eudicotyledons</taxon>
        <taxon>Gunneridae</taxon>
        <taxon>Pentapetalae</taxon>
        <taxon>rosids</taxon>
        <taxon>fabids</taxon>
        <taxon>Fabales</taxon>
        <taxon>Fabaceae</taxon>
        <taxon>Papilionoideae</taxon>
        <taxon>50 kb inversion clade</taxon>
        <taxon>dalbergioids sensu lato</taxon>
        <taxon>Dalbergieae</taxon>
        <taxon>Pterocarpus clade</taxon>
        <taxon>Arachis</taxon>
    </lineage>
</organism>
<evidence type="ECO:0000313" key="4">
    <source>
        <dbReference type="Proteomes" id="UP000289738"/>
    </source>
</evidence>
<dbReference type="AlphaFoldDB" id="A0A445DZB1"/>
<evidence type="ECO:0008006" key="5">
    <source>
        <dbReference type="Google" id="ProtNLM"/>
    </source>
</evidence>
<evidence type="ECO:0000313" key="3">
    <source>
        <dbReference type="EMBL" id="RYR68469.1"/>
    </source>
</evidence>
<dbReference type="PANTHER" id="PTHR46951:SF2">
    <property type="entry name" value="BED-TYPE DOMAIN-CONTAINING PROTEIN"/>
    <property type="match status" value="1"/>
</dbReference>
<feature type="region of interest" description="Disordered" evidence="1">
    <location>
        <begin position="244"/>
        <end position="265"/>
    </location>
</feature>
<evidence type="ECO:0000256" key="2">
    <source>
        <dbReference type="SAM" id="Phobius"/>
    </source>
</evidence>
<gene>
    <name evidence="3" type="ORF">Ahy_A03g014961</name>
</gene>
<keyword evidence="2" id="KW-1133">Transmembrane helix</keyword>